<proteinExistence type="predicted"/>
<reference evidence="1 2" key="1">
    <citation type="submission" date="2015-04" db="EMBL/GenBank/DDBJ databases">
        <title>The draft genome sequence of Erythrobacter marinus HWDM-33.</title>
        <authorList>
            <person name="Zhuang L."/>
            <person name="Liu Y."/>
            <person name="Shao Z."/>
        </authorList>
    </citation>
    <scope>NUCLEOTIDE SEQUENCE [LARGE SCALE GENOMIC DNA]</scope>
    <source>
        <strain evidence="1 2">HWDM-33</strain>
    </source>
</reference>
<sequence length="59" mass="6159">MAIFYKWGATMIDHDMPKALKVWTTPACVDCDKTATSISAAAGPAGFDGGAFPNSYATS</sequence>
<evidence type="ECO:0000313" key="2">
    <source>
        <dbReference type="Proteomes" id="UP000053455"/>
    </source>
</evidence>
<keyword evidence="2" id="KW-1185">Reference proteome</keyword>
<dbReference type="AlphaFoldDB" id="A0A0H0XNK0"/>
<dbReference type="STRING" id="874156.GCA_001021555_01903"/>
<gene>
    <name evidence="1" type="ORF">AAV99_07080</name>
</gene>
<accession>A0A0H0XNK0</accession>
<organism evidence="1 2">
    <name type="scientific">Aurantiacibacter marinus</name>
    <dbReference type="NCBI Taxonomy" id="874156"/>
    <lineage>
        <taxon>Bacteria</taxon>
        <taxon>Pseudomonadati</taxon>
        <taxon>Pseudomonadota</taxon>
        <taxon>Alphaproteobacteria</taxon>
        <taxon>Sphingomonadales</taxon>
        <taxon>Erythrobacteraceae</taxon>
        <taxon>Aurantiacibacter</taxon>
    </lineage>
</organism>
<dbReference type="PATRIC" id="fig|874156.12.peg.1455"/>
<protein>
    <submittedName>
        <fullName evidence="1">Uncharacterized protein</fullName>
    </submittedName>
</protein>
<dbReference type="RefSeq" id="WP_047310212.1">
    <property type="nucleotide sequence ID" value="NZ_LBHU01000002.1"/>
</dbReference>
<comment type="caution">
    <text evidence="1">The sequence shown here is derived from an EMBL/GenBank/DDBJ whole genome shotgun (WGS) entry which is preliminary data.</text>
</comment>
<evidence type="ECO:0000313" key="1">
    <source>
        <dbReference type="EMBL" id="KLI63522.1"/>
    </source>
</evidence>
<name>A0A0H0XNK0_9SPHN</name>
<dbReference type="Proteomes" id="UP000053455">
    <property type="component" value="Unassembled WGS sequence"/>
</dbReference>
<dbReference type="EMBL" id="LBHU01000002">
    <property type="protein sequence ID" value="KLI63522.1"/>
    <property type="molecule type" value="Genomic_DNA"/>
</dbReference>